<dbReference type="InterPro" id="IPR008979">
    <property type="entry name" value="Galactose-bd-like_sf"/>
</dbReference>
<sequence length="1647" mass="177366">MKGLKKGSIAAIVMVMLVTLLSGIAPITVSAEASVQVSSSALPAGNAVDGNTNTFWASGATINEYQTEWIYMDLAAAREVTGVRLTPRIAGSAVYCFPKDFAIQYSSDAVNWVDVPGQTHTGYAASNSQQVFAFANPVNAQFIRVLATRLSLDNGTNYYFQLAEFKVDVNDTEPPALLGLSPTNGEAEAAVNTPLTLSFNEPVRRGTAGNITIKQSDDLMVESIPVTDSRVTVSGNQVTIVPSAYLAYSAAYYVVVDAGAIQDEAGNGFAGIAGSSAWAFTTEAIEAIPPAASEYVPAAGASHVPINGNLVLTFNEEVKKGSSGAVNIKKADGSLEQAIPIASSNVLVSSRKVTIKLIDNLKYDTSYYVEIDSGGIMDIAGNPYAGMEGNGIWAFKTVKNYIKLPILEAVASSIAIPQLPAGNAIDGTDQFWASTAHASETAEEWIYIGFENEQEVSRIKLLPRSYNGSVYSFPKDFKLQSSLDAANWTDIPGQSFAGYVAGMNEQVFNFDTPVNAKYIRVFATRLTQADGPGYYFQIAEIQAESITIAGDAGLIPPPSEDAGMHASDLYDNTGIKYASSLLKDSDMAGERFTAEGSFSALDVFAFNWQNQTGSLTLELYAWDTDYTTTLSGTAIASQVFTDYPNNSALKLVFPAAQEGDYLWVLKNAAGKVGVWSTANSTHPNTAYMNGAAVTGDYASRIYYTDAADAKMSGYPFASDAPNNFSTYLNRMWSIYGAVNDGTNAVYKFGNEPTYFDWIATKLLWSNEAAYKQELRNKVRDFAIGSDGYVWSWSNLERWPSGDSLHYGNNVNYIIAVYKILSWENSTDFLNEVDATTSAAGDVSSGLTVRQKVDMAMNYILNELNGSNGLLIIDNGENTGKADGHASNYWDNLKYGYKEGYSNIYFYQSLLAMSGIERMTGDASEAARLAALAETAKANYDATFWDASKGRYVATIDEDGKAWDFGFTFQNMEALANGLGDNAKATRIYDWLDGRRIIDGDTSTGADIYNAFNYAPRANTVPIESTGAPYWWNDVGGGIPVTSSGGWNEHLENGGTIFYISFYDLVARAKYFGADNAKARFDAIMSEFRIDELRRDRKNSYGAAWLEGIVGEFPESGLVPASYLYAFMGIDAAGDTMRIYPNLPSDTTHSVVKDIVYGGVKYDITEKKVSGGYQVEIATNNGGAGKPKFTVGSLRPKAVYTLTNQDRTNGRIVSADVVTNDRGEVILHQNMEGSSKLTLVYKGVYTPPQPPIQISVPQAGIPSSSSVHIAAGEVLAEVKADDEGTVEVDFELEDLMKAMEDTQGKKLLIGVKVNGEAAKMKVRLPVQTLITAAGSNITELEIDTGLARISVNPAELKEALGAAAAYFEFAVSEADTGALSEELRKLAGGSAAHAIILTVDGKTIAPFSGKITAAIPYSLNQGEKADTLTVLYLAEDGTVRNMMGRYDSKTNEMVFTTGILGTFLVKNVVVRFADLEHGYWAEDYIASMAAKGIIEGTGSNTFNPTGALRRAEFVRMLAVAAGIMDDEASVDFSDVAAEEWFYNYVASAYKAGLVTGKSDGTFDPNGKITRQEMAVMIARALGEKASTASGLSQILNFKDYDRIAGWAKEGVARAVAGGYITGKPGPVMDPEGDATRAEGAAIIYRFYN</sequence>
<organism evidence="4 5">
    <name type="scientific">Paenibacillus mendelii</name>
    <dbReference type="NCBI Taxonomy" id="206163"/>
    <lineage>
        <taxon>Bacteria</taxon>
        <taxon>Bacillati</taxon>
        <taxon>Bacillota</taxon>
        <taxon>Bacilli</taxon>
        <taxon>Bacillales</taxon>
        <taxon>Paenibacillaceae</taxon>
        <taxon>Paenibacillus</taxon>
    </lineage>
</organism>
<proteinExistence type="predicted"/>
<dbReference type="SUPFAM" id="SSF49785">
    <property type="entry name" value="Galactose-binding domain-like"/>
    <property type="match status" value="2"/>
</dbReference>
<evidence type="ECO:0000259" key="2">
    <source>
        <dbReference type="PROSITE" id="PS50022"/>
    </source>
</evidence>
<dbReference type="Pfam" id="PF13205">
    <property type="entry name" value="Big_5"/>
    <property type="match status" value="2"/>
</dbReference>
<evidence type="ECO:0000313" key="4">
    <source>
        <dbReference type="EMBL" id="MFC0396472.1"/>
    </source>
</evidence>
<feature type="domain" description="SLH" evidence="3">
    <location>
        <begin position="1527"/>
        <end position="1590"/>
    </location>
</feature>
<evidence type="ECO:0000313" key="5">
    <source>
        <dbReference type="Proteomes" id="UP001589818"/>
    </source>
</evidence>
<dbReference type="InterPro" id="IPR008928">
    <property type="entry name" value="6-hairpin_glycosidase_sf"/>
</dbReference>
<comment type="caution">
    <text evidence="4">The sequence shown here is derived from an EMBL/GenBank/DDBJ whole genome shotgun (WGS) entry which is preliminary data.</text>
</comment>
<dbReference type="PROSITE" id="PS50022">
    <property type="entry name" value="FA58C_3"/>
    <property type="match status" value="2"/>
</dbReference>
<dbReference type="InterPro" id="IPR032812">
    <property type="entry name" value="SbsA_Ig"/>
</dbReference>
<dbReference type="Proteomes" id="UP001589818">
    <property type="component" value="Unassembled WGS sequence"/>
</dbReference>
<dbReference type="InterPro" id="IPR000421">
    <property type="entry name" value="FA58C"/>
</dbReference>
<keyword evidence="5" id="KW-1185">Reference proteome</keyword>
<accession>A0ABV6JLP5</accession>
<dbReference type="PROSITE" id="PS51272">
    <property type="entry name" value="SLH"/>
    <property type="match status" value="3"/>
</dbReference>
<dbReference type="Pfam" id="PF00395">
    <property type="entry name" value="SLH"/>
    <property type="match status" value="3"/>
</dbReference>
<name>A0ABV6JLP5_9BACL</name>
<dbReference type="Gene3D" id="1.50.10.10">
    <property type="match status" value="1"/>
</dbReference>
<dbReference type="RefSeq" id="WP_204821997.1">
    <property type="nucleotide sequence ID" value="NZ_JANHOF010000017.1"/>
</dbReference>
<feature type="domain" description="SLH" evidence="3">
    <location>
        <begin position="1467"/>
        <end position="1526"/>
    </location>
</feature>
<dbReference type="EMBL" id="JBHLVF010000059">
    <property type="protein sequence ID" value="MFC0396472.1"/>
    <property type="molecule type" value="Genomic_DNA"/>
</dbReference>
<dbReference type="InterPro" id="IPR051465">
    <property type="entry name" value="Cell_Envelope_Struct_Comp"/>
</dbReference>
<protein>
    <submittedName>
        <fullName evidence="4">Discoidin domain-containing protein</fullName>
    </submittedName>
</protein>
<dbReference type="InterPro" id="IPR001119">
    <property type="entry name" value="SLH_dom"/>
</dbReference>
<dbReference type="PANTHER" id="PTHR43308:SF5">
    <property type="entry name" value="S-LAYER PROTEIN _ PEPTIDOGLYCAN ENDO-BETA-N-ACETYLGLUCOSAMINIDASE"/>
    <property type="match status" value="1"/>
</dbReference>
<dbReference type="PANTHER" id="PTHR43308">
    <property type="entry name" value="OUTER MEMBRANE PROTEIN ALPHA-RELATED"/>
    <property type="match status" value="1"/>
</dbReference>
<dbReference type="InterPro" id="IPR014755">
    <property type="entry name" value="Cu-Rt/internalin_Ig-like"/>
</dbReference>
<dbReference type="Pfam" id="PF00754">
    <property type="entry name" value="F5_F8_type_C"/>
    <property type="match status" value="2"/>
</dbReference>
<keyword evidence="1" id="KW-0732">Signal</keyword>
<dbReference type="Gene3D" id="2.60.120.260">
    <property type="entry name" value="Galactose-binding domain-like"/>
    <property type="match status" value="2"/>
</dbReference>
<evidence type="ECO:0000256" key="1">
    <source>
        <dbReference type="ARBA" id="ARBA00022729"/>
    </source>
</evidence>
<evidence type="ECO:0000259" key="3">
    <source>
        <dbReference type="PROSITE" id="PS51272"/>
    </source>
</evidence>
<gene>
    <name evidence="4" type="ORF">ACFFJ8_34600</name>
</gene>
<dbReference type="SUPFAM" id="SSF48208">
    <property type="entry name" value="Six-hairpin glycosidases"/>
    <property type="match status" value="1"/>
</dbReference>
<feature type="domain" description="SLH" evidence="3">
    <location>
        <begin position="1593"/>
        <end position="1647"/>
    </location>
</feature>
<reference evidence="4 5" key="1">
    <citation type="submission" date="2024-09" db="EMBL/GenBank/DDBJ databases">
        <authorList>
            <person name="Sun Q."/>
            <person name="Mori K."/>
        </authorList>
    </citation>
    <scope>NUCLEOTIDE SEQUENCE [LARGE SCALE GENOMIC DNA]</scope>
    <source>
        <strain evidence="4 5">CCM 4839</strain>
    </source>
</reference>
<feature type="domain" description="F5/8 type C" evidence="2">
    <location>
        <begin position="380"/>
        <end position="541"/>
    </location>
</feature>
<dbReference type="InterPro" id="IPR012341">
    <property type="entry name" value="6hp_glycosidase-like_sf"/>
</dbReference>
<feature type="domain" description="F5/8 type C" evidence="2">
    <location>
        <begin position="13"/>
        <end position="165"/>
    </location>
</feature>
<dbReference type="Gene3D" id="2.60.40.1220">
    <property type="match status" value="2"/>
</dbReference>